<protein>
    <recommendedName>
        <fullName evidence="4">DUF4283 domain-containing protein</fullName>
    </recommendedName>
</protein>
<name>A0A0D2TMZ0_GOSRA</name>
<dbReference type="PANTHER" id="PTHR31286:SF173">
    <property type="entry name" value="DUF4283 DOMAIN-CONTAINING PROTEIN"/>
    <property type="match status" value="1"/>
</dbReference>
<gene>
    <name evidence="2" type="ORF">B456_007G282400</name>
</gene>
<reference evidence="2 3" key="1">
    <citation type="journal article" date="2012" name="Nature">
        <title>Repeated polyploidization of Gossypium genomes and the evolution of spinnable cotton fibres.</title>
        <authorList>
            <person name="Paterson A.H."/>
            <person name="Wendel J.F."/>
            <person name="Gundlach H."/>
            <person name="Guo H."/>
            <person name="Jenkins J."/>
            <person name="Jin D."/>
            <person name="Llewellyn D."/>
            <person name="Showmaker K.C."/>
            <person name="Shu S."/>
            <person name="Udall J."/>
            <person name="Yoo M.J."/>
            <person name="Byers R."/>
            <person name="Chen W."/>
            <person name="Doron-Faigenboim A."/>
            <person name="Duke M.V."/>
            <person name="Gong L."/>
            <person name="Grimwood J."/>
            <person name="Grover C."/>
            <person name="Grupp K."/>
            <person name="Hu G."/>
            <person name="Lee T.H."/>
            <person name="Li J."/>
            <person name="Lin L."/>
            <person name="Liu T."/>
            <person name="Marler B.S."/>
            <person name="Page J.T."/>
            <person name="Roberts A.W."/>
            <person name="Romanel E."/>
            <person name="Sanders W.S."/>
            <person name="Szadkowski E."/>
            <person name="Tan X."/>
            <person name="Tang H."/>
            <person name="Xu C."/>
            <person name="Wang J."/>
            <person name="Wang Z."/>
            <person name="Zhang D."/>
            <person name="Zhang L."/>
            <person name="Ashrafi H."/>
            <person name="Bedon F."/>
            <person name="Bowers J.E."/>
            <person name="Brubaker C.L."/>
            <person name="Chee P.W."/>
            <person name="Das S."/>
            <person name="Gingle A.R."/>
            <person name="Haigler C.H."/>
            <person name="Harker D."/>
            <person name="Hoffmann L.V."/>
            <person name="Hovav R."/>
            <person name="Jones D.C."/>
            <person name="Lemke C."/>
            <person name="Mansoor S."/>
            <person name="ur Rahman M."/>
            <person name="Rainville L.N."/>
            <person name="Rambani A."/>
            <person name="Reddy U.K."/>
            <person name="Rong J.K."/>
            <person name="Saranga Y."/>
            <person name="Scheffler B.E."/>
            <person name="Scheffler J.A."/>
            <person name="Stelly D.M."/>
            <person name="Triplett B.A."/>
            <person name="Van Deynze A."/>
            <person name="Vaslin M.F."/>
            <person name="Waghmare V.N."/>
            <person name="Walford S.A."/>
            <person name="Wright R.J."/>
            <person name="Zaki E.A."/>
            <person name="Zhang T."/>
            <person name="Dennis E.S."/>
            <person name="Mayer K.F."/>
            <person name="Peterson D.G."/>
            <person name="Rokhsar D.S."/>
            <person name="Wang X."/>
            <person name="Schmutz J."/>
        </authorList>
    </citation>
    <scope>NUCLEOTIDE SEQUENCE [LARGE SCALE GENOMIC DNA]</scope>
</reference>
<dbReference type="EMBL" id="CM001746">
    <property type="protein sequence ID" value="KJB44965.1"/>
    <property type="molecule type" value="Genomic_DNA"/>
</dbReference>
<feature type="region of interest" description="Disordered" evidence="1">
    <location>
        <begin position="1"/>
        <end position="22"/>
    </location>
</feature>
<dbReference type="eggNOG" id="KOG1075">
    <property type="taxonomic scope" value="Eukaryota"/>
</dbReference>
<dbReference type="AlphaFoldDB" id="A0A0D2TMZ0"/>
<evidence type="ECO:0008006" key="4">
    <source>
        <dbReference type="Google" id="ProtNLM"/>
    </source>
</evidence>
<dbReference type="Proteomes" id="UP000032304">
    <property type="component" value="Chromosome 7"/>
</dbReference>
<feature type="compositionally biased region" description="Polar residues" evidence="1">
    <location>
        <begin position="1"/>
        <end position="11"/>
    </location>
</feature>
<evidence type="ECO:0000256" key="1">
    <source>
        <dbReference type="SAM" id="MobiDB-lite"/>
    </source>
</evidence>
<keyword evidence="3" id="KW-1185">Reference proteome</keyword>
<dbReference type="Gramene" id="KJB44965">
    <property type="protein sequence ID" value="KJB44965"/>
    <property type="gene ID" value="B456_007G282400"/>
</dbReference>
<evidence type="ECO:0000313" key="2">
    <source>
        <dbReference type="EMBL" id="KJB44965.1"/>
    </source>
</evidence>
<dbReference type="STRING" id="29730.A0A0D2TMZ0"/>
<sequence length="154" mass="17878">MDSLYESNSKGENLPRNRSTKKVRFKDLEPTSDVEMVVEPTPTPTLSWKDMIYKNEVLWEIEGMVGKVTKLDFNIDSRSRRRYAHITIYINLEKPLISQVLINGKLQRIEYECLSVVCFSCGRYGHSKKSLCVGFYSIKLIEREGFGGRKFSRI</sequence>
<dbReference type="InterPro" id="IPR040256">
    <property type="entry name" value="At4g02000-like"/>
</dbReference>
<organism evidence="2 3">
    <name type="scientific">Gossypium raimondii</name>
    <name type="common">Peruvian cotton</name>
    <name type="synonym">Gossypium klotzschianum subsp. raimondii</name>
    <dbReference type="NCBI Taxonomy" id="29730"/>
    <lineage>
        <taxon>Eukaryota</taxon>
        <taxon>Viridiplantae</taxon>
        <taxon>Streptophyta</taxon>
        <taxon>Embryophyta</taxon>
        <taxon>Tracheophyta</taxon>
        <taxon>Spermatophyta</taxon>
        <taxon>Magnoliopsida</taxon>
        <taxon>eudicotyledons</taxon>
        <taxon>Gunneridae</taxon>
        <taxon>Pentapetalae</taxon>
        <taxon>rosids</taxon>
        <taxon>malvids</taxon>
        <taxon>Malvales</taxon>
        <taxon>Malvaceae</taxon>
        <taxon>Malvoideae</taxon>
        <taxon>Gossypium</taxon>
    </lineage>
</organism>
<evidence type="ECO:0000313" key="3">
    <source>
        <dbReference type="Proteomes" id="UP000032304"/>
    </source>
</evidence>
<accession>A0A0D2TMZ0</accession>
<dbReference type="PANTHER" id="PTHR31286">
    <property type="entry name" value="GLYCINE-RICH CELL WALL STRUCTURAL PROTEIN 1.8-LIKE"/>
    <property type="match status" value="1"/>
</dbReference>
<proteinExistence type="predicted"/>